<keyword evidence="3" id="KW-0904">Protein phosphatase</keyword>
<dbReference type="Proteomes" id="UP000314986">
    <property type="component" value="Unassembled WGS sequence"/>
</dbReference>
<evidence type="ECO:0000256" key="2">
    <source>
        <dbReference type="ARBA" id="ARBA00022801"/>
    </source>
</evidence>
<dbReference type="GO" id="GO:0043409">
    <property type="term" value="P:negative regulation of MAPK cascade"/>
    <property type="evidence" value="ECO:0007669"/>
    <property type="project" value="TreeGrafter"/>
</dbReference>
<dbReference type="GO" id="GO:0008330">
    <property type="term" value="F:protein tyrosine/threonine phosphatase activity"/>
    <property type="evidence" value="ECO:0007669"/>
    <property type="project" value="TreeGrafter"/>
</dbReference>
<feature type="domain" description="Tyrosine specific protein phosphatases" evidence="6">
    <location>
        <begin position="140"/>
        <end position="200"/>
    </location>
</feature>
<feature type="compositionally biased region" description="Basic and acidic residues" evidence="4">
    <location>
        <begin position="240"/>
        <end position="251"/>
    </location>
</feature>
<dbReference type="Pfam" id="PF00782">
    <property type="entry name" value="DSPc"/>
    <property type="match status" value="1"/>
</dbReference>
<dbReference type="InterPro" id="IPR016130">
    <property type="entry name" value="Tyr_Pase_AS"/>
</dbReference>
<reference evidence="8" key="5">
    <citation type="submission" date="2025-09" db="UniProtKB">
        <authorList>
            <consortium name="Ensembl"/>
        </authorList>
    </citation>
    <scope>IDENTIFICATION</scope>
</reference>
<accession>A0A4W3H459</accession>
<dbReference type="CDD" id="cd14568">
    <property type="entry name" value="DSP_MKP_classIII"/>
    <property type="match status" value="1"/>
</dbReference>
<feature type="region of interest" description="Disordered" evidence="4">
    <location>
        <begin position="363"/>
        <end position="426"/>
    </location>
</feature>
<dbReference type="GeneTree" id="ENSGT00940000157164"/>
<dbReference type="InterPro" id="IPR001763">
    <property type="entry name" value="Rhodanese-like_dom"/>
</dbReference>
<feature type="domain" description="Rhodanese" evidence="7">
    <location>
        <begin position="1"/>
        <end position="55"/>
    </location>
</feature>
<dbReference type="SUPFAM" id="SSF52821">
    <property type="entry name" value="Rhodanese/Cell cycle control phosphatase"/>
    <property type="match status" value="1"/>
</dbReference>
<protein>
    <submittedName>
        <fullName evidence="8">Dual specificity protein phosphatase 8-like</fullName>
    </submittedName>
</protein>
<sequence>RDLVLYDQRSHGVCENSATELSSALTHTLEKRFQRVYLLKGGFAVFSSAFPSLCEGKSPRSLLSSCSQPCLSALEVGPTQIFPHLYLGSQSDVLNKEVMVRNRISHVLNVSSNCVKPNFIPDTHFLRIPIDDSYRERLLPWILTAVQFIGTRVMLQGRVLVHCWAGVSRSPAIAIAYVMNTSGLPLDDAYRFVKDRRASISPNFNFLGQLVEFERNLETQRDLCPRGPPQEGSSPLPLTRSERGTGPDHAPRYPSPRTPNLRGEDDPEWGRDGLPENAVQPRDPLEGVRRRLRLSLWLPSEASSGGRGMSRSVSLDASPGCYPTASPVQTGPVPKLLGFRGARSLAIAAFNPFALLFGNGRKEAGGKGKCQPAPGSASLDQAGSRWANHSLNPPTGKHSAAPPLTLNLPAPWRPASELSDYGTVRS</sequence>
<evidence type="ECO:0000256" key="1">
    <source>
        <dbReference type="ARBA" id="ARBA00008601"/>
    </source>
</evidence>
<dbReference type="STRING" id="7868.ENSCMIP00000010496"/>
<keyword evidence="9" id="KW-1185">Reference proteome</keyword>
<dbReference type="GO" id="GO:0005737">
    <property type="term" value="C:cytoplasm"/>
    <property type="evidence" value="ECO:0007669"/>
    <property type="project" value="TreeGrafter"/>
</dbReference>
<proteinExistence type="inferred from homology"/>
<feature type="compositionally biased region" description="Basic and acidic residues" evidence="4">
    <location>
        <begin position="262"/>
        <end position="274"/>
    </location>
</feature>
<reference evidence="9" key="1">
    <citation type="journal article" date="2006" name="Science">
        <title>Ancient noncoding elements conserved in the human genome.</title>
        <authorList>
            <person name="Venkatesh B."/>
            <person name="Kirkness E.F."/>
            <person name="Loh Y.H."/>
            <person name="Halpern A.L."/>
            <person name="Lee A.P."/>
            <person name="Johnson J."/>
            <person name="Dandona N."/>
            <person name="Viswanathan L.D."/>
            <person name="Tay A."/>
            <person name="Venter J.C."/>
            <person name="Strausberg R.L."/>
            <person name="Brenner S."/>
        </authorList>
    </citation>
    <scope>NUCLEOTIDE SEQUENCE [LARGE SCALE GENOMIC DNA]</scope>
</reference>
<reference evidence="8" key="4">
    <citation type="submission" date="2025-08" db="UniProtKB">
        <authorList>
            <consortium name="Ensembl"/>
        </authorList>
    </citation>
    <scope>IDENTIFICATION</scope>
</reference>
<dbReference type="InterPro" id="IPR000387">
    <property type="entry name" value="Tyr_Pase_dom"/>
</dbReference>
<feature type="compositionally biased region" description="Low complexity" evidence="4">
    <location>
        <begin position="400"/>
        <end position="410"/>
    </location>
</feature>
<dbReference type="Gene3D" id="3.90.190.10">
    <property type="entry name" value="Protein tyrosine phosphatase superfamily"/>
    <property type="match status" value="1"/>
</dbReference>
<dbReference type="PROSITE" id="PS50056">
    <property type="entry name" value="TYR_PHOSPHATASE_2"/>
    <property type="match status" value="1"/>
</dbReference>
<dbReference type="PROSITE" id="PS00383">
    <property type="entry name" value="TYR_PHOSPHATASE_1"/>
    <property type="match status" value="1"/>
</dbReference>
<feature type="region of interest" description="Disordered" evidence="4">
    <location>
        <begin position="221"/>
        <end position="286"/>
    </location>
</feature>
<evidence type="ECO:0000256" key="4">
    <source>
        <dbReference type="SAM" id="MobiDB-lite"/>
    </source>
</evidence>
<dbReference type="Gene3D" id="3.40.250.10">
    <property type="entry name" value="Rhodanese-like domain"/>
    <property type="match status" value="1"/>
</dbReference>
<dbReference type="InterPro" id="IPR029021">
    <property type="entry name" value="Prot-tyrosine_phosphatase-like"/>
</dbReference>
<dbReference type="AlphaFoldDB" id="A0A4W3H459"/>
<dbReference type="InterPro" id="IPR020422">
    <property type="entry name" value="TYR_PHOSPHATASE_DUAL_dom"/>
</dbReference>
<evidence type="ECO:0000259" key="6">
    <source>
        <dbReference type="PROSITE" id="PS50056"/>
    </source>
</evidence>
<dbReference type="PANTHER" id="PTHR10159">
    <property type="entry name" value="DUAL SPECIFICITY PROTEIN PHOSPHATASE"/>
    <property type="match status" value="1"/>
</dbReference>
<dbReference type="InterPro" id="IPR000340">
    <property type="entry name" value="Dual-sp_phosphatase_cat-dom"/>
</dbReference>
<feature type="domain" description="Tyrosine-protein phosphatase" evidence="5">
    <location>
        <begin position="77"/>
        <end position="219"/>
    </location>
</feature>
<keyword evidence="2" id="KW-0378">Hydrolase</keyword>
<dbReference type="PROSITE" id="PS50054">
    <property type="entry name" value="TYR_PHOSPHATASE_DUAL"/>
    <property type="match status" value="1"/>
</dbReference>
<dbReference type="PANTHER" id="PTHR10159:SF516">
    <property type="entry name" value="DUAL SPECIFICITY PROTEIN PHOSPHATASE 16-LIKE"/>
    <property type="match status" value="1"/>
</dbReference>
<evidence type="ECO:0000259" key="7">
    <source>
        <dbReference type="PROSITE" id="PS50206"/>
    </source>
</evidence>
<dbReference type="InterPro" id="IPR036873">
    <property type="entry name" value="Rhodanese-like_dom_sf"/>
</dbReference>
<evidence type="ECO:0000313" key="8">
    <source>
        <dbReference type="Ensembl" id="ENSCMIP00000010496.1"/>
    </source>
</evidence>
<reference evidence="9" key="2">
    <citation type="journal article" date="2007" name="PLoS Biol.">
        <title>Survey sequencing and comparative analysis of the elephant shark (Callorhinchus milii) genome.</title>
        <authorList>
            <person name="Venkatesh B."/>
            <person name="Kirkness E.F."/>
            <person name="Loh Y.H."/>
            <person name="Halpern A.L."/>
            <person name="Lee A.P."/>
            <person name="Johnson J."/>
            <person name="Dandona N."/>
            <person name="Viswanathan L.D."/>
            <person name="Tay A."/>
            <person name="Venter J.C."/>
            <person name="Strausberg R.L."/>
            <person name="Brenner S."/>
        </authorList>
    </citation>
    <scope>NUCLEOTIDE SEQUENCE [LARGE SCALE GENOMIC DNA]</scope>
</reference>
<organism evidence="8 9">
    <name type="scientific">Callorhinchus milii</name>
    <name type="common">Ghost shark</name>
    <dbReference type="NCBI Taxonomy" id="7868"/>
    <lineage>
        <taxon>Eukaryota</taxon>
        <taxon>Metazoa</taxon>
        <taxon>Chordata</taxon>
        <taxon>Craniata</taxon>
        <taxon>Vertebrata</taxon>
        <taxon>Chondrichthyes</taxon>
        <taxon>Holocephali</taxon>
        <taxon>Chimaeriformes</taxon>
        <taxon>Callorhinchidae</taxon>
        <taxon>Callorhinchus</taxon>
    </lineage>
</organism>
<dbReference type="SMART" id="SM00195">
    <property type="entry name" value="DSPc"/>
    <property type="match status" value="1"/>
</dbReference>
<name>A0A4W3H459_CALMI</name>
<dbReference type="Ensembl" id="ENSCMIT00000010769.1">
    <property type="protein sequence ID" value="ENSCMIP00000010496.1"/>
    <property type="gene ID" value="ENSCMIG00000005537.1"/>
</dbReference>
<reference evidence="9" key="3">
    <citation type="journal article" date="2014" name="Nature">
        <title>Elephant shark genome provides unique insights into gnathostome evolution.</title>
        <authorList>
            <consortium name="International Elephant Shark Genome Sequencing Consortium"/>
            <person name="Venkatesh B."/>
            <person name="Lee A.P."/>
            <person name="Ravi V."/>
            <person name="Maurya A.K."/>
            <person name="Lian M.M."/>
            <person name="Swann J.B."/>
            <person name="Ohta Y."/>
            <person name="Flajnik M.F."/>
            <person name="Sutoh Y."/>
            <person name="Kasahara M."/>
            <person name="Hoon S."/>
            <person name="Gangu V."/>
            <person name="Roy S.W."/>
            <person name="Irimia M."/>
            <person name="Korzh V."/>
            <person name="Kondrychyn I."/>
            <person name="Lim Z.W."/>
            <person name="Tay B.H."/>
            <person name="Tohari S."/>
            <person name="Kong K.W."/>
            <person name="Ho S."/>
            <person name="Lorente-Galdos B."/>
            <person name="Quilez J."/>
            <person name="Marques-Bonet T."/>
            <person name="Raney B.J."/>
            <person name="Ingham P.W."/>
            <person name="Tay A."/>
            <person name="Hillier L.W."/>
            <person name="Minx P."/>
            <person name="Boehm T."/>
            <person name="Wilson R.K."/>
            <person name="Brenner S."/>
            <person name="Warren W.C."/>
        </authorList>
    </citation>
    <scope>NUCLEOTIDE SEQUENCE [LARGE SCALE GENOMIC DNA]</scope>
</reference>
<dbReference type="InParanoid" id="A0A4W3H459"/>
<dbReference type="GO" id="GO:0017017">
    <property type="term" value="F:MAP kinase tyrosine/serine/threonine phosphatase activity"/>
    <property type="evidence" value="ECO:0007669"/>
    <property type="project" value="TreeGrafter"/>
</dbReference>
<evidence type="ECO:0000313" key="9">
    <source>
        <dbReference type="Proteomes" id="UP000314986"/>
    </source>
</evidence>
<dbReference type="PROSITE" id="PS50206">
    <property type="entry name" value="RHODANESE_3"/>
    <property type="match status" value="1"/>
</dbReference>
<evidence type="ECO:0000259" key="5">
    <source>
        <dbReference type="PROSITE" id="PS50054"/>
    </source>
</evidence>
<evidence type="ECO:0000256" key="3">
    <source>
        <dbReference type="ARBA" id="ARBA00022912"/>
    </source>
</evidence>
<comment type="similarity">
    <text evidence="1">Belongs to the protein-tyrosine phosphatase family. Non-receptor class dual specificity subfamily.</text>
</comment>
<dbReference type="GO" id="GO:0033550">
    <property type="term" value="F:MAP kinase tyrosine phosphatase activity"/>
    <property type="evidence" value="ECO:0007669"/>
    <property type="project" value="TreeGrafter"/>
</dbReference>
<dbReference type="SUPFAM" id="SSF52799">
    <property type="entry name" value="(Phosphotyrosine protein) phosphatases II"/>
    <property type="match status" value="1"/>
</dbReference>